<dbReference type="InterPro" id="IPR024571">
    <property type="entry name" value="ERAP1-like_C_dom"/>
</dbReference>
<reference evidence="2" key="1">
    <citation type="submission" date="2021-02" db="EMBL/GenBank/DDBJ databases">
        <authorList>
            <person name="Dougan E. K."/>
            <person name="Rhodes N."/>
            <person name="Thang M."/>
            <person name="Chan C."/>
        </authorList>
    </citation>
    <scope>NUCLEOTIDE SEQUENCE</scope>
</reference>
<evidence type="ECO:0000259" key="1">
    <source>
        <dbReference type="Pfam" id="PF11838"/>
    </source>
</evidence>
<gene>
    <name evidence="2" type="ORF">PGLA1383_LOCUS57106</name>
</gene>
<dbReference type="EMBL" id="CAJNNV010033192">
    <property type="protein sequence ID" value="CAE8642689.1"/>
    <property type="molecule type" value="Genomic_DNA"/>
</dbReference>
<name>A0A813HYK7_POLGL</name>
<dbReference type="OrthoDB" id="10031169at2759"/>
<comment type="caution">
    <text evidence="2">The sequence shown here is derived from an EMBL/GenBank/DDBJ whole genome shotgun (WGS) entry which is preliminary data.</text>
</comment>
<sequence length="120" mass="13178">MSFGVLFVASSCQWFAPDMPLKKESLQWAISGEVKIQDFYIVMGSVSASSKAGLDMMWEFLKSDFDAIHGMVKNASPSIMDSVIGAATSGYCSAEKADEIEKFFEANNKKLSSNKRTISQ</sequence>
<proteinExistence type="predicted"/>
<feature type="domain" description="ERAP1-like C-terminal" evidence="1">
    <location>
        <begin position="16"/>
        <end position="120"/>
    </location>
</feature>
<dbReference type="Gene3D" id="1.25.50.20">
    <property type="match status" value="1"/>
</dbReference>
<feature type="non-terminal residue" evidence="2">
    <location>
        <position position="120"/>
    </location>
</feature>
<keyword evidence="3" id="KW-1185">Reference proteome</keyword>
<evidence type="ECO:0000313" key="2">
    <source>
        <dbReference type="EMBL" id="CAE8642689.1"/>
    </source>
</evidence>
<accession>A0A813HYK7</accession>
<dbReference type="AlphaFoldDB" id="A0A813HYK7"/>
<organism evidence="2 3">
    <name type="scientific">Polarella glacialis</name>
    <name type="common">Dinoflagellate</name>
    <dbReference type="NCBI Taxonomy" id="89957"/>
    <lineage>
        <taxon>Eukaryota</taxon>
        <taxon>Sar</taxon>
        <taxon>Alveolata</taxon>
        <taxon>Dinophyceae</taxon>
        <taxon>Suessiales</taxon>
        <taxon>Suessiaceae</taxon>
        <taxon>Polarella</taxon>
    </lineage>
</organism>
<evidence type="ECO:0000313" key="3">
    <source>
        <dbReference type="Proteomes" id="UP000654075"/>
    </source>
</evidence>
<dbReference type="Pfam" id="PF11838">
    <property type="entry name" value="ERAP1_C"/>
    <property type="match status" value="1"/>
</dbReference>
<dbReference type="Proteomes" id="UP000654075">
    <property type="component" value="Unassembled WGS sequence"/>
</dbReference>
<protein>
    <recommendedName>
        <fullName evidence="1">ERAP1-like C-terminal domain-containing protein</fullName>
    </recommendedName>
</protein>